<feature type="non-terminal residue" evidence="1">
    <location>
        <position position="215"/>
    </location>
</feature>
<dbReference type="AlphaFoldDB" id="A0A9D2AC55"/>
<dbReference type="PROSITE" id="PS51257">
    <property type="entry name" value="PROKAR_LIPOPROTEIN"/>
    <property type="match status" value="1"/>
</dbReference>
<reference evidence="1" key="2">
    <citation type="submission" date="2021-04" db="EMBL/GenBank/DDBJ databases">
        <authorList>
            <person name="Gilroy R."/>
        </authorList>
    </citation>
    <scope>NUCLEOTIDE SEQUENCE</scope>
    <source>
        <strain evidence="1">23274</strain>
    </source>
</reference>
<name>A0A9D2AC55_9BACT</name>
<dbReference type="Proteomes" id="UP000824202">
    <property type="component" value="Unassembled WGS sequence"/>
</dbReference>
<gene>
    <name evidence="1" type="ORF">H9863_08115</name>
</gene>
<dbReference type="EMBL" id="DXFT01000158">
    <property type="protein sequence ID" value="HIX04061.1"/>
    <property type="molecule type" value="Genomic_DNA"/>
</dbReference>
<comment type="caution">
    <text evidence="1">The sequence shown here is derived from an EMBL/GenBank/DDBJ whole genome shotgun (WGS) entry which is preliminary data.</text>
</comment>
<evidence type="ECO:0000313" key="2">
    <source>
        <dbReference type="Proteomes" id="UP000824202"/>
    </source>
</evidence>
<accession>A0A9D2AC55</accession>
<reference evidence="1" key="1">
    <citation type="journal article" date="2021" name="PeerJ">
        <title>Extensive microbial diversity within the chicken gut microbiome revealed by metagenomics and culture.</title>
        <authorList>
            <person name="Gilroy R."/>
            <person name="Ravi A."/>
            <person name="Getino M."/>
            <person name="Pursley I."/>
            <person name="Horton D.L."/>
            <person name="Alikhan N.F."/>
            <person name="Baker D."/>
            <person name="Gharbi K."/>
            <person name="Hall N."/>
            <person name="Watson M."/>
            <person name="Adriaenssens E.M."/>
            <person name="Foster-Nyarko E."/>
            <person name="Jarju S."/>
            <person name="Secka A."/>
            <person name="Antonio M."/>
            <person name="Oren A."/>
            <person name="Chaudhuri R.R."/>
            <person name="La Ragione R."/>
            <person name="Hildebrand F."/>
            <person name="Pallen M.J."/>
        </authorList>
    </citation>
    <scope>NUCLEOTIDE SEQUENCE</scope>
    <source>
        <strain evidence="1">23274</strain>
    </source>
</reference>
<sequence>MKNIVYLLLWVSLLMAGCEQNKIDTWADDGRIGLYFVVPENEDNESDPVVCAGSLEYNLALWQEFCTELFGEVDRDTAVNFYSRLVLSDGGTPAYYFGNTGEQTIDTIELVVGYTGMLQTEGFYYKLKGFPEEMGDGVCSFSYVRDSLTPSDVPDDAAYFEGGAVNDTVRLIMEPETYGDFYFTVGFDSTGVQYAGAEEYNRWRLTVYNSYDVDY</sequence>
<proteinExistence type="predicted"/>
<evidence type="ECO:0008006" key="3">
    <source>
        <dbReference type="Google" id="ProtNLM"/>
    </source>
</evidence>
<organism evidence="1 2">
    <name type="scientific">Candidatus Odoribacter faecigallinarum</name>
    <dbReference type="NCBI Taxonomy" id="2838706"/>
    <lineage>
        <taxon>Bacteria</taxon>
        <taxon>Pseudomonadati</taxon>
        <taxon>Bacteroidota</taxon>
        <taxon>Bacteroidia</taxon>
        <taxon>Bacteroidales</taxon>
        <taxon>Odoribacteraceae</taxon>
        <taxon>Odoribacter</taxon>
    </lineage>
</organism>
<protein>
    <recommendedName>
        <fullName evidence="3">Lipoprotein</fullName>
    </recommendedName>
</protein>
<evidence type="ECO:0000313" key="1">
    <source>
        <dbReference type="EMBL" id="HIX04061.1"/>
    </source>
</evidence>